<name>A0AA41YUP3_9PROT</name>
<reference evidence="10" key="1">
    <citation type="submission" date="2022-09" db="EMBL/GenBank/DDBJ databases">
        <title>Rhodovastum sp. nov. RN2-1 isolated from soil in Seongnam, South Korea.</title>
        <authorList>
            <person name="Le N.T."/>
        </authorList>
    </citation>
    <scope>NUCLEOTIDE SEQUENCE</scope>
    <source>
        <strain evidence="10">RN2-1</strain>
    </source>
</reference>
<organism evidence="10 11">
    <name type="scientific">Limobrevibacterium gyesilva</name>
    <dbReference type="NCBI Taxonomy" id="2991712"/>
    <lineage>
        <taxon>Bacteria</taxon>
        <taxon>Pseudomonadati</taxon>
        <taxon>Pseudomonadota</taxon>
        <taxon>Alphaproteobacteria</taxon>
        <taxon>Acetobacterales</taxon>
        <taxon>Acetobacteraceae</taxon>
        <taxon>Limobrevibacterium</taxon>
    </lineage>
</organism>
<evidence type="ECO:0000256" key="4">
    <source>
        <dbReference type="ARBA" id="ARBA00022679"/>
    </source>
</evidence>
<dbReference type="EMBL" id="JAPDNT010000011">
    <property type="protein sequence ID" value="MCW3475752.1"/>
    <property type="molecule type" value="Genomic_DNA"/>
</dbReference>
<evidence type="ECO:0000256" key="3">
    <source>
        <dbReference type="ARBA" id="ARBA00022676"/>
    </source>
</evidence>
<keyword evidence="4" id="KW-0808">Transferase</keyword>
<feature type="transmembrane region" description="Helical" evidence="9">
    <location>
        <begin position="56"/>
        <end position="81"/>
    </location>
</feature>
<keyword evidence="6" id="KW-0256">Endoplasmic reticulum</keyword>
<dbReference type="PANTHER" id="PTHR22760">
    <property type="entry name" value="GLYCOSYLTRANSFERASE"/>
    <property type="match status" value="1"/>
</dbReference>
<evidence type="ECO:0000256" key="8">
    <source>
        <dbReference type="ARBA" id="ARBA00023136"/>
    </source>
</evidence>
<evidence type="ECO:0000313" key="11">
    <source>
        <dbReference type="Proteomes" id="UP001165679"/>
    </source>
</evidence>
<evidence type="ECO:0000256" key="2">
    <source>
        <dbReference type="ARBA" id="ARBA00004586"/>
    </source>
</evidence>
<evidence type="ECO:0000256" key="7">
    <source>
        <dbReference type="ARBA" id="ARBA00022989"/>
    </source>
</evidence>
<feature type="transmembrane region" description="Helical" evidence="9">
    <location>
        <begin position="388"/>
        <end position="413"/>
    </location>
</feature>
<accession>A0AA41YUP3</accession>
<evidence type="ECO:0000256" key="5">
    <source>
        <dbReference type="ARBA" id="ARBA00022692"/>
    </source>
</evidence>
<keyword evidence="11" id="KW-1185">Reference proteome</keyword>
<evidence type="ECO:0000256" key="9">
    <source>
        <dbReference type="SAM" id="Phobius"/>
    </source>
</evidence>
<feature type="transmembrane region" description="Helical" evidence="9">
    <location>
        <begin position="255"/>
        <end position="279"/>
    </location>
</feature>
<dbReference type="GO" id="GO:0000030">
    <property type="term" value="F:mannosyltransferase activity"/>
    <property type="evidence" value="ECO:0007669"/>
    <property type="project" value="TreeGrafter"/>
</dbReference>
<keyword evidence="8 9" id="KW-0472">Membrane</keyword>
<keyword evidence="5 9" id="KW-0812">Transmembrane</keyword>
<evidence type="ECO:0008006" key="12">
    <source>
        <dbReference type="Google" id="ProtNLM"/>
    </source>
</evidence>
<protein>
    <recommendedName>
        <fullName evidence="12">Alg9-like mannosyltransferase family protein</fullName>
    </recommendedName>
</protein>
<keyword evidence="3" id="KW-0328">Glycosyltransferase</keyword>
<reference evidence="10" key="2">
    <citation type="submission" date="2022-10" db="EMBL/GenBank/DDBJ databases">
        <authorList>
            <person name="Trinh H.N."/>
        </authorList>
    </citation>
    <scope>NUCLEOTIDE SEQUENCE</scope>
    <source>
        <strain evidence="10">RN2-1</strain>
    </source>
</reference>
<evidence type="ECO:0000256" key="6">
    <source>
        <dbReference type="ARBA" id="ARBA00022824"/>
    </source>
</evidence>
<feature type="transmembrane region" description="Helical" evidence="9">
    <location>
        <begin position="314"/>
        <end position="347"/>
    </location>
</feature>
<feature type="transmembrane region" description="Helical" evidence="9">
    <location>
        <begin position="291"/>
        <end position="308"/>
    </location>
</feature>
<comment type="subcellular location">
    <subcellularLocation>
        <location evidence="1">Endomembrane system</location>
        <topology evidence="1">Multi-pass membrane protein</topology>
    </subcellularLocation>
    <subcellularLocation>
        <location evidence="2">Endoplasmic reticulum membrane</location>
    </subcellularLocation>
</comment>
<feature type="transmembrane region" description="Helical" evidence="9">
    <location>
        <begin position="359"/>
        <end position="382"/>
    </location>
</feature>
<proteinExistence type="predicted"/>
<dbReference type="InterPro" id="IPR005599">
    <property type="entry name" value="GPI_mannosylTrfase"/>
</dbReference>
<evidence type="ECO:0000313" key="10">
    <source>
        <dbReference type="EMBL" id="MCW3475752.1"/>
    </source>
</evidence>
<keyword evidence="7 9" id="KW-1133">Transmembrane helix</keyword>
<feature type="transmembrane region" description="Helical" evidence="9">
    <location>
        <begin position="163"/>
        <end position="179"/>
    </location>
</feature>
<dbReference type="GO" id="GO:0012505">
    <property type="term" value="C:endomembrane system"/>
    <property type="evidence" value="ECO:0007669"/>
    <property type="project" value="UniProtKB-SubCell"/>
</dbReference>
<evidence type="ECO:0000256" key="1">
    <source>
        <dbReference type="ARBA" id="ARBA00004127"/>
    </source>
</evidence>
<feature type="transmembrane region" description="Helical" evidence="9">
    <location>
        <begin position="217"/>
        <end position="235"/>
    </location>
</feature>
<feature type="transmembrane region" description="Helical" evidence="9">
    <location>
        <begin position="136"/>
        <end position="156"/>
    </location>
</feature>
<sequence>MDAASSSPATSLACASTAMRDAPTGPAAELPAKVWGAPDLVRCKSHIPQARSGRNLALATVLGVALGLRLWVVLTHTYIIFQDETFQYLEQAHRLAFGSGVVPWEFIDGIRSWLLPGMIALVMRLTALVSPDPSTYVLVVRICVIAASLSVPYVGFRMAEQRCALPGAVAVGLLCAFWFDLVYFAPAVLTEVMATYAAFWAIWLGDVQAGGSPSRRRLMLAGALFGLACCLRYQYAPALALAALWQHGRDHTRLGTVLVGTLAALALTGGLLDTLTWGAPFQSVWLNFSRNAVQGVGAALGVEPWYYFPAYFSVAWNIVAPLLLGLMVLGATRMPALAFAAVATVALHSMTPHKEMRFIFLASAAMPVLIGLGTASMLQSVIRLRRAATVPTAIAVAVVIAGAVATATATRAYPANAWHRDRSVVQAFDAARSEPNLCGLGVRTLSVYRSGGYTYLHRDVPIYFETFEAVQQLETLPFRLRLRLVLNGQPVPQYPNEQLARNSGRFNFLIGRPGDRLPGFETTACFGAGSPDDPAICVFRRPGGCD</sequence>
<dbReference type="AlphaFoldDB" id="A0AA41YUP3"/>
<gene>
    <name evidence="10" type="ORF">OL599_14315</name>
</gene>
<comment type="caution">
    <text evidence="10">The sequence shown here is derived from an EMBL/GenBank/DDBJ whole genome shotgun (WGS) entry which is preliminary data.</text>
</comment>
<dbReference type="Proteomes" id="UP001165679">
    <property type="component" value="Unassembled WGS sequence"/>
</dbReference>
<dbReference type="Pfam" id="PF03901">
    <property type="entry name" value="Glyco_transf_22"/>
    <property type="match status" value="1"/>
</dbReference>